<comment type="caution">
    <text evidence="9">The sequence shown here is derived from an EMBL/GenBank/DDBJ whole genome shotgun (WGS) entry which is preliminary data.</text>
</comment>
<feature type="signal peptide" evidence="8">
    <location>
        <begin position="1"/>
        <end position="25"/>
    </location>
</feature>
<reference evidence="9 10" key="1">
    <citation type="journal article" date="2023" name="G3 (Bethesda)">
        <title>A haplotype-resolved chromosome-scale genome for Quercus rubra L. provides insights into the genetics of adaptive traits for red oak species.</title>
        <authorList>
            <person name="Kapoor B."/>
            <person name="Jenkins J."/>
            <person name="Schmutz J."/>
            <person name="Zhebentyayeva T."/>
            <person name="Kuelheim C."/>
            <person name="Coggeshall M."/>
            <person name="Heim C."/>
            <person name="Lasky J.R."/>
            <person name="Leites L."/>
            <person name="Islam-Faridi N."/>
            <person name="Romero-Severson J."/>
            <person name="DeLeo V.L."/>
            <person name="Lucas S.M."/>
            <person name="Lazic D."/>
            <person name="Gailing O."/>
            <person name="Carlson J."/>
            <person name="Staton M."/>
        </authorList>
    </citation>
    <scope>NUCLEOTIDE SEQUENCE [LARGE SCALE GENOMIC DNA]</scope>
    <source>
        <strain evidence="9">Pseudo-F2</strain>
    </source>
</reference>
<proteinExistence type="inferred from homology"/>
<feature type="chain" id="PRO_5043024873" evidence="8">
    <location>
        <begin position="26"/>
        <end position="162"/>
    </location>
</feature>
<dbReference type="SUPFAM" id="SSF55895">
    <property type="entry name" value="Ribonuclease Rh-like"/>
    <property type="match status" value="1"/>
</dbReference>
<evidence type="ECO:0000313" key="9">
    <source>
        <dbReference type="EMBL" id="KAK4578650.1"/>
    </source>
</evidence>
<dbReference type="GO" id="GO:0005576">
    <property type="term" value="C:extracellular region"/>
    <property type="evidence" value="ECO:0007669"/>
    <property type="project" value="TreeGrafter"/>
</dbReference>
<dbReference type="InterPro" id="IPR018188">
    <property type="entry name" value="RNase_T2_His_AS_1"/>
</dbReference>
<dbReference type="GO" id="GO:0033897">
    <property type="term" value="F:ribonuclease T2 activity"/>
    <property type="evidence" value="ECO:0007669"/>
    <property type="project" value="InterPro"/>
</dbReference>
<dbReference type="Proteomes" id="UP001324115">
    <property type="component" value="Unassembled WGS sequence"/>
</dbReference>
<name>A0AAN7ETG9_QUERU</name>
<dbReference type="EMBL" id="JAXUIC010000008">
    <property type="protein sequence ID" value="KAK4578650.1"/>
    <property type="molecule type" value="Genomic_DNA"/>
</dbReference>
<dbReference type="Gene3D" id="3.90.730.10">
    <property type="entry name" value="Ribonuclease T2-like"/>
    <property type="match status" value="1"/>
</dbReference>
<dbReference type="PROSITE" id="PS00531">
    <property type="entry name" value="RNASE_T2_2"/>
    <property type="match status" value="1"/>
</dbReference>
<evidence type="ECO:0000313" key="10">
    <source>
        <dbReference type="Proteomes" id="UP001324115"/>
    </source>
</evidence>
<comment type="similarity">
    <text evidence="1 7">Belongs to the RNase T2 family.</text>
</comment>
<dbReference type="PANTHER" id="PTHR11240">
    <property type="entry name" value="RIBONUCLEASE T2"/>
    <property type="match status" value="1"/>
</dbReference>
<dbReference type="Pfam" id="PF00445">
    <property type="entry name" value="Ribonuclease_T2"/>
    <property type="match status" value="1"/>
</dbReference>
<protein>
    <submittedName>
        <fullName evidence="9">Uncharacterized protein</fullName>
    </submittedName>
</protein>
<feature type="active site" evidence="6">
    <location>
        <position position="117"/>
    </location>
</feature>
<dbReference type="InterPro" id="IPR033130">
    <property type="entry name" value="RNase_T2_His_AS_2"/>
</dbReference>
<evidence type="ECO:0000256" key="2">
    <source>
        <dbReference type="ARBA" id="ARBA00022722"/>
    </source>
</evidence>
<dbReference type="GO" id="GO:0006401">
    <property type="term" value="P:RNA catabolic process"/>
    <property type="evidence" value="ECO:0007669"/>
    <property type="project" value="TreeGrafter"/>
</dbReference>
<accession>A0AAN7ETG9</accession>
<dbReference type="PANTHER" id="PTHR11240:SF72">
    <property type="entry name" value="RIBONUCLEASE 1"/>
    <property type="match status" value="1"/>
</dbReference>
<dbReference type="InterPro" id="IPR036430">
    <property type="entry name" value="RNase_T2-like_sf"/>
</dbReference>
<dbReference type="AlphaFoldDB" id="A0AAN7ETG9"/>
<evidence type="ECO:0000256" key="1">
    <source>
        <dbReference type="ARBA" id="ARBA00007469"/>
    </source>
</evidence>
<keyword evidence="3" id="KW-0378">Hydrolase</keyword>
<evidence type="ECO:0000256" key="6">
    <source>
        <dbReference type="PIRSR" id="PIRSR633697-1"/>
    </source>
</evidence>
<evidence type="ECO:0000256" key="8">
    <source>
        <dbReference type="SAM" id="SignalP"/>
    </source>
</evidence>
<keyword evidence="4" id="KW-1015">Disulfide bond</keyword>
<dbReference type="InterPro" id="IPR001568">
    <property type="entry name" value="RNase_T2-like"/>
</dbReference>
<gene>
    <name evidence="9" type="ORF">RGQ29_028659</name>
</gene>
<feature type="active site" evidence="6">
    <location>
        <position position="121"/>
    </location>
</feature>
<sequence length="162" mass="18355">MESKYSILLSLLVLQCLSFLCISQSQDFDFFYFVQQWPGSYCDTKQSCCYPNTGKPSADFGIHGLWPNYKDGSYPSNCDPDNSFNQAKISGLISNMQKNWPSLACPSSNSIQFWTHEWEKHGTCSESVLNQHGYFDTALNLKGKTNLLKALKTAAYRTSKMQ</sequence>
<keyword evidence="2" id="KW-0540">Nuclease</keyword>
<dbReference type="GO" id="GO:0003723">
    <property type="term" value="F:RNA binding"/>
    <property type="evidence" value="ECO:0007669"/>
    <property type="project" value="InterPro"/>
</dbReference>
<evidence type="ECO:0000256" key="7">
    <source>
        <dbReference type="RuleBase" id="RU004328"/>
    </source>
</evidence>
<evidence type="ECO:0000256" key="5">
    <source>
        <dbReference type="ARBA" id="ARBA00023239"/>
    </source>
</evidence>
<keyword evidence="10" id="KW-1185">Reference proteome</keyword>
<evidence type="ECO:0000256" key="4">
    <source>
        <dbReference type="ARBA" id="ARBA00023157"/>
    </source>
</evidence>
<organism evidence="9 10">
    <name type="scientific">Quercus rubra</name>
    <name type="common">Northern red oak</name>
    <name type="synonym">Quercus borealis</name>
    <dbReference type="NCBI Taxonomy" id="3512"/>
    <lineage>
        <taxon>Eukaryota</taxon>
        <taxon>Viridiplantae</taxon>
        <taxon>Streptophyta</taxon>
        <taxon>Embryophyta</taxon>
        <taxon>Tracheophyta</taxon>
        <taxon>Spermatophyta</taxon>
        <taxon>Magnoliopsida</taxon>
        <taxon>eudicotyledons</taxon>
        <taxon>Gunneridae</taxon>
        <taxon>Pentapetalae</taxon>
        <taxon>rosids</taxon>
        <taxon>fabids</taxon>
        <taxon>Fagales</taxon>
        <taxon>Fagaceae</taxon>
        <taxon>Quercus</taxon>
    </lineage>
</organism>
<keyword evidence="3" id="KW-0255">Endonuclease</keyword>
<feature type="active site" evidence="6">
    <location>
        <position position="63"/>
    </location>
</feature>
<dbReference type="PROSITE" id="PS00530">
    <property type="entry name" value="RNASE_T2_1"/>
    <property type="match status" value="1"/>
</dbReference>
<keyword evidence="5" id="KW-0456">Lyase</keyword>
<evidence type="ECO:0000256" key="3">
    <source>
        <dbReference type="ARBA" id="ARBA00022759"/>
    </source>
</evidence>
<dbReference type="CDD" id="cd01061">
    <property type="entry name" value="RNase_T2_euk"/>
    <property type="match status" value="1"/>
</dbReference>
<keyword evidence="8" id="KW-0732">Signal</keyword>
<dbReference type="InterPro" id="IPR033697">
    <property type="entry name" value="Ribonuclease_T2_eukaryotic"/>
</dbReference>